<dbReference type="Proteomes" id="UP000276133">
    <property type="component" value="Unassembled WGS sequence"/>
</dbReference>
<evidence type="ECO:0000313" key="2">
    <source>
        <dbReference type="Proteomes" id="UP000276133"/>
    </source>
</evidence>
<sequence length="147" mass="17443">MDPVCGTERHRARMWTLYYIPISKSTSNFKEQPKKSFLIFIILQLTDNDDDFEVFDFFLFLNCFHHKNYFLMPDKVDGTRVVFKSQSEQHEYFAVLDLKLSLKNLRRAVLTELISWPVSFSLNFKFKGPVSYYPRGKCKVMKFSRSG</sequence>
<accession>A0A3M7QLG5</accession>
<organism evidence="1 2">
    <name type="scientific">Brachionus plicatilis</name>
    <name type="common">Marine rotifer</name>
    <name type="synonym">Brachionus muelleri</name>
    <dbReference type="NCBI Taxonomy" id="10195"/>
    <lineage>
        <taxon>Eukaryota</taxon>
        <taxon>Metazoa</taxon>
        <taxon>Spiralia</taxon>
        <taxon>Gnathifera</taxon>
        <taxon>Rotifera</taxon>
        <taxon>Eurotatoria</taxon>
        <taxon>Monogononta</taxon>
        <taxon>Pseudotrocha</taxon>
        <taxon>Ploima</taxon>
        <taxon>Brachionidae</taxon>
        <taxon>Brachionus</taxon>
    </lineage>
</organism>
<evidence type="ECO:0000313" key="1">
    <source>
        <dbReference type="EMBL" id="RNA11835.1"/>
    </source>
</evidence>
<gene>
    <name evidence="1" type="ORF">BpHYR1_013210</name>
</gene>
<protein>
    <submittedName>
        <fullName evidence="1">Uncharacterized protein</fullName>
    </submittedName>
</protein>
<keyword evidence="2" id="KW-1185">Reference proteome</keyword>
<dbReference type="EMBL" id="REGN01005836">
    <property type="protein sequence ID" value="RNA11835.1"/>
    <property type="molecule type" value="Genomic_DNA"/>
</dbReference>
<dbReference type="AlphaFoldDB" id="A0A3M7QLG5"/>
<reference evidence="1 2" key="1">
    <citation type="journal article" date="2018" name="Sci. Rep.">
        <title>Genomic signatures of local adaptation to the degree of environmental predictability in rotifers.</title>
        <authorList>
            <person name="Franch-Gras L."/>
            <person name="Hahn C."/>
            <person name="Garcia-Roger E.M."/>
            <person name="Carmona M.J."/>
            <person name="Serra M."/>
            <person name="Gomez A."/>
        </authorList>
    </citation>
    <scope>NUCLEOTIDE SEQUENCE [LARGE SCALE GENOMIC DNA]</scope>
    <source>
        <strain evidence="1">HYR1</strain>
    </source>
</reference>
<comment type="caution">
    <text evidence="1">The sequence shown here is derived from an EMBL/GenBank/DDBJ whole genome shotgun (WGS) entry which is preliminary data.</text>
</comment>
<name>A0A3M7QLG5_BRAPC</name>
<proteinExistence type="predicted"/>